<keyword evidence="4" id="KW-1185">Reference proteome</keyword>
<evidence type="ECO:0000313" key="4">
    <source>
        <dbReference type="Proteomes" id="UP000186817"/>
    </source>
</evidence>
<evidence type="ECO:0000313" key="3">
    <source>
        <dbReference type="EMBL" id="OLP77320.1"/>
    </source>
</evidence>
<dbReference type="EMBL" id="LSRX01001793">
    <property type="protein sequence ID" value="OLP77320.1"/>
    <property type="molecule type" value="Genomic_DNA"/>
</dbReference>
<reference evidence="3 4" key="1">
    <citation type="submission" date="2016-02" db="EMBL/GenBank/DDBJ databases">
        <title>Genome analysis of coral dinoflagellate symbionts highlights evolutionary adaptations to a symbiotic lifestyle.</title>
        <authorList>
            <person name="Aranda M."/>
            <person name="Li Y."/>
            <person name="Liew Y.J."/>
            <person name="Baumgarten S."/>
            <person name="Simakov O."/>
            <person name="Wilson M."/>
            <person name="Piel J."/>
            <person name="Ashoor H."/>
            <person name="Bougouffa S."/>
            <person name="Bajic V.B."/>
            <person name="Ryu T."/>
            <person name="Ravasi T."/>
            <person name="Bayer T."/>
            <person name="Micklem G."/>
            <person name="Kim H."/>
            <person name="Bhak J."/>
            <person name="Lajeunesse T.C."/>
            <person name="Voolstra C.R."/>
        </authorList>
    </citation>
    <scope>NUCLEOTIDE SEQUENCE [LARGE SCALE GENOMIC DNA]</scope>
    <source>
        <strain evidence="3 4">CCMP2467</strain>
    </source>
</reference>
<accession>A0A1Q9C336</accession>
<dbReference type="InterPro" id="IPR011010">
    <property type="entry name" value="DNA_brk_join_enz"/>
</dbReference>
<protein>
    <submittedName>
        <fullName evidence="3">Uncharacterized protein</fullName>
    </submittedName>
</protein>
<dbReference type="GO" id="GO:0006310">
    <property type="term" value="P:DNA recombination"/>
    <property type="evidence" value="ECO:0007669"/>
    <property type="project" value="UniProtKB-KW"/>
</dbReference>
<evidence type="ECO:0000256" key="2">
    <source>
        <dbReference type="SAM" id="MobiDB-lite"/>
    </source>
</evidence>
<organism evidence="3 4">
    <name type="scientific">Symbiodinium microadriaticum</name>
    <name type="common">Dinoflagellate</name>
    <name type="synonym">Zooxanthella microadriatica</name>
    <dbReference type="NCBI Taxonomy" id="2951"/>
    <lineage>
        <taxon>Eukaryota</taxon>
        <taxon>Sar</taxon>
        <taxon>Alveolata</taxon>
        <taxon>Dinophyceae</taxon>
        <taxon>Suessiales</taxon>
        <taxon>Symbiodiniaceae</taxon>
        <taxon>Symbiodinium</taxon>
    </lineage>
</organism>
<proteinExistence type="predicted"/>
<dbReference type="OrthoDB" id="424911at2759"/>
<name>A0A1Q9C336_SYMMI</name>
<dbReference type="GO" id="GO:0003677">
    <property type="term" value="F:DNA binding"/>
    <property type="evidence" value="ECO:0007669"/>
    <property type="project" value="InterPro"/>
</dbReference>
<gene>
    <name evidence="3" type="ORF">AK812_SmicGene42632</name>
</gene>
<sequence>MGRDSRSQDGPPPIPMLYQGFRLSLEAFEDAYGTLEDFIIFEALGDSNESLGYAIGRINRFFPTEEGGAHIELSYLGCENSFYRWYIEHEGEPGGLPRGWSHHLCRRSLTTCCRKEGRKKVHVQKWGPITKENAHTLLVAWGYTGFADLGRKPPLSRRSGSGAAPAATTKKAGKKPAALALEPEEAEVVDDDEDEAEEPPRRRGRKRHRGSAALEQETANVLDGMMSEAAKDEGLHPSGGGPLEARLKGLKAKLHEKTKSQGGGAAKVLAEKAQADASSSKPRAKSRRSGEVVTALKKALLPRGRARDSEEVAEDSYSEGDEDDDGLGLGRGGSSLVAKRRQLRRYAQEHPGHLLCKGLENMREQVGEIFGDEELNEDKYAPVVNRYLLSVLLPNYPAKHQHEDRLREMRTLALGLDMILRGKIDGAADLFMQRFKSLSMALRDGDPRYGRYLELLPEDLIGGGATQGETEYARTMALKAAKSEALMKKGLDAATRAVEVTPEKSSYQGPTGEEDATQWSTRRRSPCQLRGGQPEGGEERSAGLGGDGPSTASSSASGRREPKQMEGQGLRAPQEGPVRELVDEDGAPSDRPGWAAPVEFSLPGLGRPLPQTGAHTLAQSLGDLFQLLDVAPEVTFNALAGQVMTSVECQHRLQLGITLLQLLLLSLRDRGHFCNFMELLQTITPLAGGTQKQGAGIRQRDLLPLPIPAFGALLNLVKKHKRPGSGVIIWRVAEARKVGKQQLKKSVSAACFQTWRLLSVITLNGMGTGWEKLAPASGHVVTRSQTLALESLARRCAWWSGSPLEERPPGDFSDLIRSRQVDYTGDAVLKALPLRLEELAPGLPEDGVAGSLDASSIADETVKCWVDDPDVALLDTSAWPHPLPSASMNVSVSEWERIVAVLYNKGIVAPIEAEEIFHVNGVPVLNGVFAVEKGGEPLPGECRVTRLIMNLVPANSLQKLMPGDLPTLAGSSNWSGIHLLPNEVLLWSGDDQKGAFYAWKLPKAWRKLMAFKMPVPGRLVGRPDIPYIHVASAVIPMGWVNAVSLFQHLHRRAGLAAEPVGAGLDPSNEWRRDKPIPRGAVDAGGMWFQYYLDDFDCPEKVAKHTWKTMVNTMSPTQAKQRLSYDRIGIGISEKKAHVREPCVVRMGAEVDGVAGLLSAPRLKILETGWLLVWALGRPVLSARMKMVLLGRLTRCFEFRRPLMCLLNKCWPKSMWCRATPLPSGHAFELITAGALLCLAVMDLRTPVSGLVTCSDASTMGGGMCVSAGLTDAGEKLLMKLDAAPFDTECMKPQGSIQQPSRGGPRVLVLSLFDGVSAVMCGLTRLPCAVQGYAMSADDPDELRLSRTRFPGVIQLGKPQKVDAEIISKLLTSVGNRLDFVLLSAAATRSFFASDVSDPFFEICRIFDLLQHLSLVPVHLMVENLGNIPSRDVDAINKALGCKPYLVDSKYFTWVERPRLFWISWDVHPLPGLAGRSVMLMLRIAEKGGTDVRLDAGIPFRAKAASSWVEFLYADGQRKGLASDGLAGLQYFLPQCQGRLKLAWKLVKVWQRVEPPMRVLPLSPLLVLGMAGLAAGMGLPDIAAGLLICFDGILRSGELYQLRVADVTFYASRASLRLGLTKAGKRTGQEEMVVVNSRIAINWLRRACARRSGDELLIRRGPDFFRKCFKLFVAEFGLSDANINVYSLRRGGATWDFMAYQSMERTLLRGRWASTSSARVYLQDAVATIAHLKLLPWQTALANRATALLNG</sequence>
<feature type="compositionally biased region" description="Acidic residues" evidence="2">
    <location>
        <begin position="311"/>
        <end position="326"/>
    </location>
</feature>
<keyword evidence="1" id="KW-0233">DNA recombination</keyword>
<feature type="compositionally biased region" description="Low complexity" evidence="2">
    <location>
        <begin position="162"/>
        <end position="181"/>
    </location>
</feature>
<dbReference type="SUPFAM" id="SSF56349">
    <property type="entry name" value="DNA breaking-rejoining enzymes"/>
    <property type="match status" value="1"/>
</dbReference>
<comment type="caution">
    <text evidence="3">The sequence shown here is derived from an EMBL/GenBank/DDBJ whole genome shotgun (WGS) entry which is preliminary data.</text>
</comment>
<dbReference type="InterPro" id="IPR013762">
    <property type="entry name" value="Integrase-like_cat_sf"/>
</dbReference>
<feature type="region of interest" description="Disordered" evidence="2">
    <location>
        <begin position="154"/>
        <end position="219"/>
    </location>
</feature>
<dbReference type="Gene3D" id="1.10.443.10">
    <property type="entry name" value="Intergrase catalytic core"/>
    <property type="match status" value="1"/>
</dbReference>
<feature type="compositionally biased region" description="Acidic residues" evidence="2">
    <location>
        <begin position="182"/>
        <end position="197"/>
    </location>
</feature>
<dbReference type="Gene3D" id="3.40.50.150">
    <property type="entry name" value="Vaccinia Virus protein VP39"/>
    <property type="match status" value="1"/>
</dbReference>
<feature type="region of interest" description="Disordered" evidence="2">
    <location>
        <begin position="500"/>
        <end position="596"/>
    </location>
</feature>
<dbReference type="InterPro" id="IPR029063">
    <property type="entry name" value="SAM-dependent_MTases_sf"/>
</dbReference>
<dbReference type="Proteomes" id="UP000186817">
    <property type="component" value="Unassembled WGS sequence"/>
</dbReference>
<feature type="region of interest" description="Disordered" evidence="2">
    <location>
        <begin position="255"/>
        <end position="333"/>
    </location>
</feature>
<evidence type="ECO:0000256" key="1">
    <source>
        <dbReference type="ARBA" id="ARBA00023172"/>
    </source>
</evidence>
<dbReference type="GO" id="GO:0015074">
    <property type="term" value="P:DNA integration"/>
    <property type="evidence" value="ECO:0007669"/>
    <property type="project" value="InterPro"/>
</dbReference>